<dbReference type="InterPro" id="IPR016181">
    <property type="entry name" value="Acyl_CoA_acyltransferase"/>
</dbReference>
<organism evidence="2 3">
    <name type="scientific">Seiridium unicorne</name>
    <dbReference type="NCBI Taxonomy" id="138068"/>
    <lineage>
        <taxon>Eukaryota</taxon>
        <taxon>Fungi</taxon>
        <taxon>Dikarya</taxon>
        <taxon>Ascomycota</taxon>
        <taxon>Pezizomycotina</taxon>
        <taxon>Sordariomycetes</taxon>
        <taxon>Xylariomycetidae</taxon>
        <taxon>Amphisphaeriales</taxon>
        <taxon>Sporocadaceae</taxon>
        <taxon>Seiridium</taxon>
    </lineage>
</organism>
<sequence>MLAAKVDRCTVDDAAALARNNMSAYWTDSTWRINFRGRELEDIIANCTKRVPTNLLTNRDKLRHQKAVDTQTGAVLGYARYIMPNRLTGEWLEAQTPESSAEEEKESMKQFCSANWIRRGDKTNLGQPLSDIMERLMRGNEYIELEYLAVHPDHKGQGVATLLVESGIAVSERLEVDLIVMAYKSAIGVYKRLGFEMLEYLIQDDSKFGGEGEFGAYFMLRRARRE</sequence>
<gene>
    <name evidence="2" type="ORF">SUNI508_13456</name>
</gene>
<protein>
    <recommendedName>
        <fullName evidence="1">N-acetyltransferase domain-containing protein</fullName>
    </recommendedName>
</protein>
<evidence type="ECO:0000313" key="3">
    <source>
        <dbReference type="Proteomes" id="UP001408356"/>
    </source>
</evidence>
<proteinExistence type="predicted"/>
<evidence type="ECO:0000259" key="1">
    <source>
        <dbReference type="PROSITE" id="PS51186"/>
    </source>
</evidence>
<keyword evidence="3" id="KW-1185">Reference proteome</keyword>
<dbReference type="CDD" id="cd04301">
    <property type="entry name" value="NAT_SF"/>
    <property type="match status" value="1"/>
</dbReference>
<name>A0ABR2VD30_9PEZI</name>
<dbReference type="PROSITE" id="PS51186">
    <property type="entry name" value="GNAT"/>
    <property type="match status" value="1"/>
</dbReference>
<reference evidence="2 3" key="1">
    <citation type="journal article" date="2024" name="J. Plant Pathol.">
        <title>Sequence and assembly of the genome of Seiridium unicorne, isolate CBS 538.82, causal agent of cypress canker disease.</title>
        <authorList>
            <person name="Scali E."/>
            <person name="Rocca G.D."/>
            <person name="Danti R."/>
            <person name="Garbelotto M."/>
            <person name="Barberini S."/>
            <person name="Baroncelli R."/>
            <person name="Emiliani G."/>
        </authorList>
    </citation>
    <scope>NUCLEOTIDE SEQUENCE [LARGE SCALE GENOMIC DNA]</scope>
    <source>
        <strain evidence="2 3">BM-138-508</strain>
    </source>
</reference>
<dbReference type="SUPFAM" id="SSF55729">
    <property type="entry name" value="Acyl-CoA N-acyltransferases (Nat)"/>
    <property type="match status" value="1"/>
</dbReference>
<dbReference type="Pfam" id="PF00583">
    <property type="entry name" value="Acetyltransf_1"/>
    <property type="match status" value="1"/>
</dbReference>
<comment type="caution">
    <text evidence="2">The sequence shown here is derived from an EMBL/GenBank/DDBJ whole genome shotgun (WGS) entry which is preliminary data.</text>
</comment>
<dbReference type="PANTHER" id="PTHR42791">
    <property type="entry name" value="GNAT FAMILY ACETYLTRANSFERASE"/>
    <property type="match status" value="1"/>
</dbReference>
<dbReference type="PANTHER" id="PTHR42791:SF2">
    <property type="entry name" value="N-ACETYLTRANSFERASE DOMAIN-CONTAINING PROTEIN"/>
    <property type="match status" value="1"/>
</dbReference>
<dbReference type="Proteomes" id="UP001408356">
    <property type="component" value="Unassembled WGS sequence"/>
</dbReference>
<dbReference type="InterPro" id="IPR052523">
    <property type="entry name" value="Trichothecene_AcTrans"/>
</dbReference>
<feature type="domain" description="N-acetyltransferase" evidence="1">
    <location>
        <begin position="90"/>
        <end position="224"/>
    </location>
</feature>
<evidence type="ECO:0000313" key="2">
    <source>
        <dbReference type="EMBL" id="KAK9424803.1"/>
    </source>
</evidence>
<dbReference type="InterPro" id="IPR000182">
    <property type="entry name" value="GNAT_dom"/>
</dbReference>
<dbReference type="EMBL" id="JARVKF010000031">
    <property type="protein sequence ID" value="KAK9424803.1"/>
    <property type="molecule type" value="Genomic_DNA"/>
</dbReference>
<accession>A0ABR2VD30</accession>
<dbReference type="Gene3D" id="3.40.630.30">
    <property type="match status" value="1"/>
</dbReference>